<dbReference type="PANTHER" id="PTHR32322:SF18">
    <property type="entry name" value="S-ADENOSYLMETHIONINE_S-ADENOSYLHOMOCYSTEINE TRANSPORTER"/>
    <property type="match status" value="1"/>
</dbReference>
<dbReference type="Pfam" id="PF00892">
    <property type="entry name" value="EamA"/>
    <property type="match status" value="2"/>
</dbReference>
<evidence type="ECO:0000256" key="7">
    <source>
        <dbReference type="SAM" id="Phobius"/>
    </source>
</evidence>
<keyword evidence="10" id="KW-1185">Reference proteome</keyword>
<dbReference type="PANTHER" id="PTHR32322">
    <property type="entry name" value="INNER MEMBRANE TRANSPORTER"/>
    <property type="match status" value="1"/>
</dbReference>
<protein>
    <submittedName>
        <fullName evidence="9">EamA family transporter</fullName>
    </submittedName>
</protein>
<reference evidence="9" key="1">
    <citation type="submission" date="2024-03" db="EMBL/GenBank/DDBJ databases">
        <title>Human intestinal bacterial collection.</title>
        <authorList>
            <person name="Pauvert C."/>
            <person name="Hitch T.C.A."/>
            <person name="Clavel T."/>
        </authorList>
    </citation>
    <scope>NUCLEOTIDE SEQUENCE [LARGE SCALE GENOMIC DNA]</scope>
    <source>
        <strain evidence="9">CLA-AA-H89B</strain>
    </source>
</reference>
<dbReference type="InterPro" id="IPR000620">
    <property type="entry name" value="EamA_dom"/>
</dbReference>
<evidence type="ECO:0000313" key="9">
    <source>
        <dbReference type="EMBL" id="MEQ2554767.1"/>
    </source>
</evidence>
<name>A0ABV1H6J2_9FIRM</name>
<evidence type="ECO:0000256" key="6">
    <source>
        <dbReference type="ARBA" id="ARBA00023136"/>
    </source>
</evidence>
<feature type="transmembrane region" description="Helical" evidence="7">
    <location>
        <begin position="168"/>
        <end position="188"/>
    </location>
</feature>
<feature type="transmembrane region" description="Helical" evidence="7">
    <location>
        <begin position="12"/>
        <end position="30"/>
    </location>
</feature>
<evidence type="ECO:0000256" key="4">
    <source>
        <dbReference type="ARBA" id="ARBA00022692"/>
    </source>
</evidence>
<feature type="transmembrane region" description="Helical" evidence="7">
    <location>
        <begin position="226"/>
        <end position="248"/>
    </location>
</feature>
<feature type="transmembrane region" description="Helical" evidence="7">
    <location>
        <begin position="143"/>
        <end position="162"/>
    </location>
</feature>
<feature type="transmembrane region" description="Helical" evidence="7">
    <location>
        <begin position="285"/>
        <end position="303"/>
    </location>
</feature>
<feature type="transmembrane region" description="Helical" evidence="7">
    <location>
        <begin position="260"/>
        <end position="279"/>
    </location>
</feature>
<keyword evidence="4 7" id="KW-0812">Transmembrane</keyword>
<dbReference type="Gene3D" id="1.10.3730.20">
    <property type="match status" value="1"/>
</dbReference>
<feature type="domain" description="EamA" evidence="8">
    <location>
        <begin position="15"/>
        <end position="156"/>
    </location>
</feature>
<dbReference type="InterPro" id="IPR037185">
    <property type="entry name" value="EmrE-like"/>
</dbReference>
<dbReference type="InterPro" id="IPR050638">
    <property type="entry name" value="AA-Vitamin_Transporters"/>
</dbReference>
<comment type="caution">
    <text evidence="9">The sequence shown here is derived from an EMBL/GenBank/DDBJ whole genome shotgun (WGS) entry which is preliminary data.</text>
</comment>
<keyword evidence="3" id="KW-1003">Cell membrane</keyword>
<feature type="domain" description="EamA" evidence="8">
    <location>
        <begin position="170"/>
        <end position="304"/>
    </location>
</feature>
<dbReference type="Proteomes" id="UP001546774">
    <property type="component" value="Unassembled WGS sequence"/>
</dbReference>
<keyword evidence="5 7" id="KW-1133">Transmembrane helix</keyword>
<feature type="transmembrane region" description="Helical" evidence="7">
    <location>
        <begin position="111"/>
        <end position="131"/>
    </location>
</feature>
<proteinExistence type="inferred from homology"/>
<feature type="transmembrane region" description="Helical" evidence="7">
    <location>
        <begin position="200"/>
        <end position="220"/>
    </location>
</feature>
<feature type="transmembrane region" description="Helical" evidence="7">
    <location>
        <begin position="83"/>
        <end position="105"/>
    </location>
</feature>
<evidence type="ECO:0000256" key="3">
    <source>
        <dbReference type="ARBA" id="ARBA00022475"/>
    </source>
</evidence>
<organism evidence="9 10">
    <name type="scientific">Lachnospira intestinalis</name>
    <dbReference type="NCBI Taxonomy" id="3133158"/>
    <lineage>
        <taxon>Bacteria</taxon>
        <taxon>Bacillati</taxon>
        <taxon>Bacillota</taxon>
        <taxon>Clostridia</taxon>
        <taxon>Lachnospirales</taxon>
        <taxon>Lachnospiraceae</taxon>
        <taxon>Lachnospira</taxon>
    </lineage>
</organism>
<gene>
    <name evidence="9" type="ORF">WMO37_06995</name>
</gene>
<evidence type="ECO:0000313" key="10">
    <source>
        <dbReference type="Proteomes" id="UP001546774"/>
    </source>
</evidence>
<evidence type="ECO:0000256" key="5">
    <source>
        <dbReference type="ARBA" id="ARBA00022989"/>
    </source>
</evidence>
<evidence type="ECO:0000256" key="2">
    <source>
        <dbReference type="ARBA" id="ARBA00007362"/>
    </source>
</evidence>
<dbReference type="EMBL" id="JBBMFS010000005">
    <property type="protein sequence ID" value="MEQ2554767.1"/>
    <property type="molecule type" value="Genomic_DNA"/>
</dbReference>
<comment type="similarity">
    <text evidence="2">Belongs to the EamA transporter family.</text>
</comment>
<evidence type="ECO:0000259" key="8">
    <source>
        <dbReference type="Pfam" id="PF00892"/>
    </source>
</evidence>
<comment type="subcellular location">
    <subcellularLocation>
        <location evidence="1">Cell membrane</location>
        <topology evidence="1">Multi-pass membrane protein</topology>
    </subcellularLocation>
</comment>
<sequence length="311" mass="33265">MNTQKNFLSNPVVVLFGALICCALWGSAFPCIKIGYNMMHIASSDTASQILYAGCRFTLAGILAVFLGSLTQRQFLLPTKASLPHILELSLLQTILQYLFFYIGLAHTTGVKASIIEAVSTFVAIFVAGFLFHQEKVTARKMLGCLVGFAGVVLVNVAGNGMDLHFTVNGDGAILLSTVAYAFSSVFMKRFSVQDNPVMLSGYQFILGGIVMAVCGFFMGGHLSGFTLPAFAMLFYLAVISAVAYSLWGLLLKYNPISKVAVFGFMNPVIGVLLSAVLLGEKDSLGFSSIAALVLVCIGIYIVNKAPKESA</sequence>
<dbReference type="SUPFAM" id="SSF103481">
    <property type="entry name" value="Multidrug resistance efflux transporter EmrE"/>
    <property type="match status" value="2"/>
</dbReference>
<feature type="transmembrane region" description="Helical" evidence="7">
    <location>
        <begin position="50"/>
        <end position="71"/>
    </location>
</feature>
<keyword evidence="6 7" id="KW-0472">Membrane</keyword>
<evidence type="ECO:0000256" key="1">
    <source>
        <dbReference type="ARBA" id="ARBA00004651"/>
    </source>
</evidence>
<accession>A0ABV1H6J2</accession>